<keyword evidence="3 5" id="KW-0378">Hydrolase</keyword>
<feature type="chain" id="PRO_5045987566" description="chitinase" evidence="7">
    <location>
        <begin position="29"/>
        <end position="472"/>
    </location>
</feature>
<dbReference type="SMART" id="SM00636">
    <property type="entry name" value="Glyco_18"/>
    <property type="match status" value="1"/>
</dbReference>
<feature type="signal peptide" evidence="7">
    <location>
        <begin position="1"/>
        <end position="28"/>
    </location>
</feature>
<evidence type="ECO:0000256" key="5">
    <source>
        <dbReference type="RuleBase" id="RU000489"/>
    </source>
</evidence>
<dbReference type="InterPro" id="IPR001223">
    <property type="entry name" value="Glyco_hydro18_cat"/>
</dbReference>
<keyword evidence="4 5" id="KW-0326">Glycosidase</keyword>
<evidence type="ECO:0000256" key="4">
    <source>
        <dbReference type="ARBA" id="ARBA00023295"/>
    </source>
</evidence>
<dbReference type="InterPro" id="IPR050314">
    <property type="entry name" value="Glycosyl_Hydrlase_18"/>
</dbReference>
<comment type="catalytic activity">
    <reaction evidence="1">
        <text>Random endo-hydrolysis of N-acetyl-beta-D-glucosaminide (1-&gt;4)-beta-linkages in chitin and chitodextrins.</text>
        <dbReference type="EC" id="3.2.1.14"/>
    </reaction>
</comment>
<dbReference type="PANTHER" id="PTHR11177">
    <property type="entry name" value="CHITINASE"/>
    <property type="match status" value="1"/>
</dbReference>
<dbReference type="Gene3D" id="3.20.20.80">
    <property type="entry name" value="Glycosidases"/>
    <property type="match status" value="2"/>
</dbReference>
<reference evidence="10" key="1">
    <citation type="journal article" date="2019" name="Int. J. Syst. Evol. Microbiol.">
        <title>The Global Catalogue of Microorganisms (GCM) 10K type strain sequencing project: providing services to taxonomists for standard genome sequencing and annotation.</title>
        <authorList>
            <consortium name="The Broad Institute Genomics Platform"/>
            <consortium name="The Broad Institute Genome Sequencing Center for Infectious Disease"/>
            <person name="Wu L."/>
            <person name="Ma J."/>
        </authorList>
    </citation>
    <scope>NUCLEOTIDE SEQUENCE [LARGE SCALE GENOMIC DNA]</scope>
    <source>
        <strain evidence="10">JCM 18304</strain>
    </source>
</reference>
<dbReference type="InterPro" id="IPR011583">
    <property type="entry name" value="Chitinase_II/V-like_cat"/>
</dbReference>
<comment type="similarity">
    <text evidence="6">Belongs to the glycosyl hydrolase 18 family.</text>
</comment>
<gene>
    <name evidence="9" type="ORF">GCM10023322_21020</name>
</gene>
<evidence type="ECO:0000313" key="9">
    <source>
        <dbReference type="EMBL" id="GAA5182954.1"/>
    </source>
</evidence>
<dbReference type="SUPFAM" id="SSF51445">
    <property type="entry name" value="(Trans)glycosidases"/>
    <property type="match status" value="1"/>
</dbReference>
<evidence type="ECO:0000256" key="6">
    <source>
        <dbReference type="RuleBase" id="RU004453"/>
    </source>
</evidence>
<proteinExistence type="inferred from homology"/>
<dbReference type="EMBL" id="BAABJQ010000005">
    <property type="protein sequence ID" value="GAA5182954.1"/>
    <property type="molecule type" value="Genomic_DNA"/>
</dbReference>
<dbReference type="Pfam" id="PF00704">
    <property type="entry name" value="Glyco_hydro_18"/>
    <property type="match status" value="1"/>
</dbReference>
<organism evidence="9 10">
    <name type="scientific">Rugosimonospora acidiphila</name>
    <dbReference type="NCBI Taxonomy" id="556531"/>
    <lineage>
        <taxon>Bacteria</taxon>
        <taxon>Bacillati</taxon>
        <taxon>Actinomycetota</taxon>
        <taxon>Actinomycetes</taxon>
        <taxon>Micromonosporales</taxon>
        <taxon>Micromonosporaceae</taxon>
        <taxon>Rugosimonospora</taxon>
    </lineage>
</organism>
<protein>
    <recommendedName>
        <fullName evidence="2">chitinase</fullName>
        <ecNumber evidence="2">3.2.1.14</ecNumber>
    </recommendedName>
</protein>
<dbReference type="PROSITE" id="PS51910">
    <property type="entry name" value="GH18_2"/>
    <property type="match status" value="1"/>
</dbReference>
<dbReference type="InterPro" id="IPR001579">
    <property type="entry name" value="Glyco_hydro_18_chit_AS"/>
</dbReference>
<dbReference type="PROSITE" id="PS51318">
    <property type="entry name" value="TAT"/>
    <property type="match status" value="1"/>
</dbReference>
<sequence length="472" mass="50510">MYPTQGRPHRRRLALATALLLGAGLAAAAPAGVASANQGADAGGAPRKVVSAYFADWDVYGRGYYVKDIPADKINVIQYAFGVPTYDASTGTPGCGILDPWADYQQPYTSDISVDGVADDSADPNQHLYGSFNQLRKLKAAHPGLKVEISLGGWTDSTYLSTISKTAALRQAFVSACLNTFIAGNLPGDSWPPSAGGPGAAAGLFDGIDLDWEYPTSVGGGNVNVGPEDRHNATLLAAEFRRQLDQLGAKNHAHYLLTAAMPAAKNSTNYYELRQFVQSLDWANIMTYDFNVPGGTVSGPDTLFTGDPRDPNGSDWTWNTTGTVAWYLANGVPRDKIVVGVPFYGNQYIRSDGLYRPFDNTGLDPNSLQPDQMPQPTYHSLVDVANLVGHNGYTSSWDLLAGEPYLTNKAAVHNLATGTVTVPTTIVYSDPRSIGERTLLIKALGLRGAMAWELSQDSDSHALISALNPVLH</sequence>
<keyword evidence="7" id="KW-0732">Signal</keyword>
<evidence type="ECO:0000313" key="10">
    <source>
        <dbReference type="Proteomes" id="UP001501570"/>
    </source>
</evidence>
<evidence type="ECO:0000259" key="8">
    <source>
        <dbReference type="PROSITE" id="PS51910"/>
    </source>
</evidence>
<dbReference type="RefSeq" id="WP_345628409.1">
    <property type="nucleotide sequence ID" value="NZ_BAABJQ010000005.1"/>
</dbReference>
<evidence type="ECO:0000256" key="1">
    <source>
        <dbReference type="ARBA" id="ARBA00000822"/>
    </source>
</evidence>
<evidence type="ECO:0000256" key="3">
    <source>
        <dbReference type="ARBA" id="ARBA00022801"/>
    </source>
</evidence>
<comment type="caution">
    <text evidence="9">The sequence shown here is derived from an EMBL/GenBank/DDBJ whole genome shotgun (WGS) entry which is preliminary data.</text>
</comment>
<accession>A0ABP9RNY9</accession>
<dbReference type="EC" id="3.2.1.14" evidence="2"/>
<dbReference type="Proteomes" id="UP001501570">
    <property type="component" value="Unassembled WGS sequence"/>
</dbReference>
<evidence type="ECO:0000256" key="2">
    <source>
        <dbReference type="ARBA" id="ARBA00012729"/>
    </source>
</evidence>
<name>A0ABP9RNY9_9ACTN</name>
<dbReference type="PANTHER" id="PTHR11177:SF317">
    <property type="entry name" value="CHITINASE 12-RELATED"/>
    <property type="match status" value="1"/>
</dbReference>
<keyword evidence="10" id="KW-1185">Reference proteome</keyword>
<dbReference type="InterPro" id="IPR006311">
    <property type="entry name" value="TAT_signal"/>
</dbReference>
<dbReference type="PROSITE" id="PS01095">
    <property type="entry name" value="GH18_1"/>
    <property type="match status" value="1"/>
</dbReference>
<feature type="domain" description="GH18" evidence="8">
    <location>
        <begin position="48"/>
        <end position="472"/>
    </location>
</feature>
<evidence type="ECO:0000256" key="7">
    <source>
        <dbReference type="SAM" id="SignalP"/>
    </source>
</evidence>
<dbReference type="InterPro" id="IPR017853">
    <property type="entry name" value="GH"/>
</dbReference>